<dbReference type="InterPro" id="IPR011701">
    <property type="entry name" value="MFS"/>
</dbReference>
<feature type="transmembrane region" description="Helical" evidence="1">
    <location>
        <begin position="273"/>
        <end position="289"/>
    </location>
</feature>
<dbReference type="SUPFAM" id="SSF103473">
    <property type="entry name" value="MFS general substrate transporter"/>
    <property type="match status" value="1"/>
</dbReference>
<feature type="transmembrane region" description="Helical" evidence="1">
    <location>
        <begin position="242"/>
        <end position="261"/>
    </location>
</feature>
<keyword evidence="1" id="KW-1133">Transmembrane helix</keyword>
<sequence>MTHLEVKKAMGNKYTFILTSVLITALISRAINNIILTLSPVIAKFEYHIPLEDLGLTESLVLVSIIISMFSVNLIYSKKILILSFLFLSISLILLNINNLNIFFISLILAGLSFGVIIPSMTTIASSIANEQNVNTKLLKIYNIGLSLGAVVSTILEAISTRLGVISLLLIILSMINIYNIYFYYHKFYSSSNNLILSLKVLFNRKLWIANLISLPYDIPIAFINVYLALLAKYYYHLNVSLGFLYFFTYLIVSFLSRYFIYKYNTNEENMKLYSMVLTIGGSMLLMIGNPIYLLIGIILLGIPHGLLLPLSNLVIAREFKDVKEKNLVNSVNLFFHYIIFIIVPLIIGLFINISIFYGILTFIILSVSSSLLLLFIKLN</sequence>
<dbReference type="InterPro" id="IPR036259">
    <property type="entry name" value="MFS_trans_sf"/>
</dbReference>
<evidence type="ECO:0000313" key="2">
    <source>
        <dbReference type="EMBL" id="QPG50006.1"/>
    </source>
</evidence>
<dbReference type="Proteomes" id="UP000594632">
    <property type="component" value="Chromosome"/>
</dbReference>
<feature type="transmembrane region" description="Helical" evidence="1">
    <location>
        <begin position="165"/>
        <end position="186"/>
    </location>
</feature>
<evidence type="ECO:0008006" key="4">
    <source>
        <dbReference type="Google" id="ProtNLM"/>
    </source>
</evidence>
<gene>
    <name evidence="2" type="ORF">HFC64_09395</name>
</gene>
<feature type="transmembrane region" description="Helical" evidence="1">
    <location>
        <begin position="103"/>
        <end position="129"/>
    </location>
</feature>
<dbReference type="Gene3D" id="1.20.1250.20">
    <property type="entry name" value="MFS general substrate transporter like domains"/>
    <property type="match status" value="2"/>
</dbReference>
<dbReference type="GO" id="GO:0022857">
    <property type="term" value="F:transmembrane transporter activity"/>
    <property type="evidence" value="ECO:0007669"/>
    <property type="project" value="InterPro"/>
</dbReference>
<organism evidence="2 3">
    <name type="scientific">Saccharolobus solfataricus</name>
    <name type="common">Sulfolobus solfataricus</name>
    <dbReference type="NCBI Taxonomy" id="2287"/>
    <lineage>
        <taxon>Archaea</taxon>
        <taxon>Thermoproteota</taxon>
        <taxon>Thermoprotei</taxon>
        <taxon>Sulfolobales</taxon>
        <taxon>Sulfolobaceae</taxon>
        <taxon>Saccharolobus</taxon>
    </lineage>
</organism>
<feature type="transmembrane region" description="Helical" evidence="1">
    <location>
        <begin position="141"/>
        <end position="159"/>
    </location>
</feature>
<proteinExistence type="predicted"/>
<keyword evidence="1" id="KW-0472">Membrane</keyword>
<name>A0A7S9NRA0_SACSO</name>
<keyword evidence="1" id="KW-0812">Transmembrane</keyword>
<feature type="transmembrane region" description="Helical" evidence="1">
    <location>
        <begin position="207"/>
        <end position="230"/>
    </location>
</feature>
<feature type="transmembrane region" description="Helical" evidence="1">
    <location>
        <begin position="54"/>
        <end position="75"/>
    </location>
</feature>
<dbReference type="PANTHER" id="PTHR23531:SF1">
    <property type="entry name" value="QUINOLENE RESISTANCE PROTEIN NORA"/>
    <property type="match status" value="1"/>
</dbReference>
<feature type="transmembrane region" description="Helical" evidence="1">
    <location>
        <begin position="356"/>
        <end position="377"/>
    </location>
</feature>
<dbReference type="EMBL" id="CP050869">
    <property type="protein sequence ID" value="QPG50006.1"/>
    <property type="molecule type" value="Genomic_DNA"/>
</dbReference>
<evidence type="ECO:0000313" key="3">
    <source>
        <dbReference type="Proteomes" id="UP000594632"/>
    </source>
</evidence>
<evidence type="ECO:0000256" key="1">
    <source>
        <dbReference type="SAM" id="Phobius"/>
    </source>
</evidence>
<feature type="transmembrane region" description="Helical" evidence="1">
    <location>
        <begin position="328"/>
        <end position="350"/>
    </location>
</feature>
<accession>A0A7S9NRA0</accession>
<feature type="transmembrane region" description="Helical" evidence="1">
    <location>
        <begin position="295"/>
        <end position="316"/>
    </location>
</feature>
<dbReference type="PANTHER" id="PTHR23531">
    <property type="entry name" value="QUINOLENE RESISTANCE PROTEIN NORA"/>
    <property type="match status" value="1"/>
</dbReference>
<feature type="transmembrane region" description="Helical" evidence="1">
    <location>
        <begin position="80"/>
        <end position="97"/>
    </location>
</feature>
<dbReference type="Pfam" id="PF07690">
    <property type="entry name" value="MFS_1"/>
    <property type="match status" value="1"/>
</dbReference>
<reference evidence="2 3" key="1">
    <citation type="journal article" date="2020" name="Nat. Commun.">
        <title>The structures of two archaeal type IV pili illuminate evolutionary relationships.</title>
        <authorList>
            <person name="Wang F."/>
            <person name="Baquero D.P."/>
            <person name="Su Z."/>
            <person name="Beltran L.C."/>
            <person name="Prangishvili D."/>
            <person name="Krupovic M."/>
            <person name="Egelman E.H."/>
        </authorList>
    </citation>
    <scope>NUCLEOTIDE SEQUENCE [LARGE SCALE GENOMIC DNA]</scope>
    <source>
        <strain evidence="2 3">POZ149</strain>
    </source>
</reference>
<dbReference type="InterPro" id="IPR052714">
    <property type="entry name" value="MFS_Exporter"/>
</dbReference>
<dbReference type="AlphaFoldDB" id="A0A7S9NRA0"/>
<protein>
    <recommendedName>
        <fullName evidence="4">MFS transporter</fullName>
    </recommendedName>
</protein>